<dbReference type="InterPro" id="IPR015867">
    <property type="entry name" value="N-reg_PII/ATP_PRibTrfase_C"/>
</dbReference>
<name>A0A482TKG0_9EURY</name>
<protein>
    <submittedName>
        <fullName evidence="3">Divalent-cation tolerance protein CutA</fullName>
    </submittedName>
</protein>
<sequence>MPTVYVTAPSDHAEDIAHTLVEERLAACVNRVACESVYRWDGEVFDESEVILLAKTTAERYGELRKRITELHPYDVPCIERFDEDDVLPAYAAWVEGATADGEDEGDGVE</sequence>
<dbReference type="GeneID" id="9993513"/>
<dbReference type="PANTHER" id="PTHR23419:SF8">
    <property type="entry name" value="FI09726P"/>
    <property type="match status" value="1"/>
</dbReference>
<dbReference type="Gene3D" id="3.30.70.120">
    <property type="match status" value="1"/>
</dbReference>
<dbReference type="OMA" id="VYTTFPD"/>
<dbReference type="GO" id="GO:0010038">
    <property type="term" value="P:response to metal ion"/>
    <property type="evidence" value="ECO:0007669"/>
    <property type="project" value="InterPro"/>
</dbReference>
<reference evidence="3 4" key="1">
    <citation type="submission" date="2018-12" db="EMBL/GenBank/DDBJ databases">
        <title>Genome analysis provides insights into bioremediation potentialities of Halogeometricum borinquense strain N11.</title>
        <authorList>
            <person name="Najjari A."/>
            <person name="Youssef N."/>
            <person name="Fhoula I."/>
            <person name="Ben Dhia O."/>
            <person name="Mahjoubi M."/>
            <person name="Ouzari H.I."/>
            <person name="Cherif A."/>
        </authorList>
    </citation>
    <scope>NUCLEOTIDE SEQUENCE [LARGE SCALE GENOMIC DNA]</scope>
    <source>
        <strain evidence="3 4">N11</strain>
    </source>
</reference>
<accession>A0A482TKG0</accession>
<dbReference type="InterPro" id="IPR011322">
    <property type="entry name" value="N-reg_PII-like_a/b"/>
</dbReference>
<dbReference type="Pfam" id="PF03091">
    <property type="entry name" value="CutA1"/>
    <property type="match status" value="1"/>
</dbReference>
<organism evidence="3 4">
    <name type="scientific">Halogeometricum borinquense</name>
    <dbReference type="NCBI Taxonomy" id="60847"/>
    <lineage>
        <taxon>Archaea</taxon>
        <taxon>Methanobacteriati</taxon>
        <taxon>Methanobacteriota</taxon>
        <taxon>Stenosarchaea group</taxon>
        <taxon>Halobacteria</taxon>
        <taxon>Halobacteriales</taxon>
        <taxon>Haloferacaceae</taxon>
        <taxon>Halogeometricum</taxon>
    </lineage>
</organism>
<dbReference type="RefSeq" id="WP_006054806.1">
    <property type="nucleotide sequence ID" value="NZ_RZHH01000002.1"/>
</dbReference>
<evidence type="ECO:0000256" key="1">
    <source>
        <dbReference type="ARBA" id="ARBA00010169"/>
    </source>
</evidence>
<dbReference type="AlphaFoldDB" id="A0A482TKG0"/>
<evidence type="ECO:0000313" key="4">
    <source>
        <dbReference type="Proteomes" id="UP000294028"/>
    </source>
</evidence>
<dbReference type="GO" id="GO:0005507">
    <property type="term" value="F:copper ion binding"/>
    <property type="evidence" value="ECO:0007669"/>
    <property type="project" value="TreeGrafter"/>
</dbReference>
<evidence type="ECO:0000256" key="2">
    <source>
        <dbReference type="ARBA" id="ARBA00022490"/>
    </source>
</evidence>
<evidence type="ECO:0000313" key="3">
    <source>
        <dbReference type="EMBL" id="RYJ13791.1"/>
    </source>
</evidence>
<dbReference type="InterPro" id="IPR004323">
    <property type="entry name" value="Ion_tolerance_CutA"/>
</dbReference>
<dbReference type="PANTHER" id="PTHR23419">
    <property type="entry name" value="DIVALENT CATION TOLERANCE CUTA-RELATED"/>
    <property type="match status" value="1"/>
</dbReference>
<proteinExistence type="inferred from homology"/>
<dbReference type="Proteomes" id="UP000294028">
    <property type="component" value="Unassembled WGS sequence"/>
</dbReference>
<comment type="caution">
    <text evidence="3">The sequence shown here is derived from an EMBL/GenBank/DDBJ whole genome shotgun (WGS) entry which is preliminary data.</text>
</comment>
<keyword evidence="2" id="KW-0963">Cytoplasm</keyword>
<comment type="similarity">
    <text evidence="1">Belongs to the CutA family.</text>
</comment>
<dbReference type="EMBL" id="RZHH01000002">
    <property type="protein sequence ID" value="RYJ13791.1"/>
    <property type="molecule type" value="Genomic_DNA"/>
</dbReference>
<gene>
    <name evidence="3" type="ORF">ELS19_07310</name>
</gene>
<dbReference type="SUPFAM" id="SSF54913">
    <property type="entry name" value="GlnB-like"/>
    <property type="match status" value="1"/>
</dbReference>